<keyword evidence="3" id="KW-1185">Reference proteome</keyword>
<dbReference type="Proteomes" id="UP001197378">
    <property type="component" value="Unassembled WGS sequence"/>
</dbReference>
<feature type="region of interest" description="Disordered" evidence="1">
    <location>
        <begin position="1200"/>
        <end position="1220"/>
    </location>
</feature>
<proteinExistence type="predicted"/>
<feature type="region of interest" description="Disordered" evidence="1">
    <location>
        <begin position="978"/>
        <end position="1013"/>
    </location>
</feature>
<comment type="caution">
    <text evidence="2">The sequence shown here is derived from an EMBL/GenBank/DDBJ whole genome shotgun (WGS) entry which is preliminary data.</text>
</comment>
<evidence type="ECO:0000256" key="1">
    <source>
        <dbReference type="SAM" id="MobiDB-lite"/>
    </source>
</evidence>
<dbReference type="EMBL" id="JAAXYO010000154">
    <property type="protein sequence ID" value="MBU2788648.1"/>
    <property type="molecule type" value="Genomic_DNA"/>
</dbReference>
<name>A0AAE2YRH8_9PROT</name>
<feature type="compositionally biased region" description="Low complexity" evidence="1">
    <location>
        <begin position="1125"/>
        <end position="1150"/>
    </location>
</feature>
<evidence type="ECO:0000313" key="2">
    <source>
        <dbReference type="EMBL" id="MBU2788648.1"/>
    </source>
</evidence>
<feature type="compositionally biased region" description="Basic and acidic residues" evidence="1">
    <location>
        <begin position="1097"/>
        <end position="1106"/>
    </location>
</feature>
<gene>
    <name evidence="2" type="ORF">HFQ13_10640</name>
</gene>
<feature type="compositionally biased region" description="Basic and acidic residues" evidence="1">
    <location>
        <begin position="1200"/>
        <end position="1219"/>
    </location>
</feature>
<feature type="compositionally biased region" description="Low complexity" evidence="1">
    <location>
        <begin position="1107"/>
        <end position="1117"/>
    </location>
</feature>
<sequence length="1275" mass="139736">MYQSPFNQDRFSSVDLSGFPSRSIVADDSAAGVALDRVRSSVPDPSTFSAETPLPVRVAALARLILEHEGIRASMKLDDDMLVPEALHRDDPRLIQILDRARAIWSADKEAWPQTLDAAIHTVEAEVKDIMHIADMDGNFVKTRNVNVRSFEDLNETIKNSHFGEDVKFLLNPNAMSAPQGSQWMLPDPGTFYDIGPGKRKPPANPYPMSEGDRPLDRNWRLLDQQNPPVIGPLQGAALPGAAPSVAASIAETGPYRLVPLRADGRGNLEETADPRDADRFGVAFREKPDEFWADEKPFRVFDDPDTARRFMNILEGQQNMLPDPANLATVNPVIEGVQYRKRAHKNGEREYYQANDADSNEPMTMSLVDSWQVRRYLMTGELSPEMAQHFAQRLDSGATLTRFAESNLQAFAEQAGDDPHFETFRKLEGQYYRNLGADLQAGQPMRNFSMDDMPGSLNRYVQDHRFDRIHHMDVLREGISVPVTQNNLSAFAAEQSLPLENSPLPGTVKAHVVIRPRVLRNDVTQTDARPQGVEFVQEGDVFRGYIVTQEAQLTPGGDTFLTQPPISAGTHERAMELAQDMAEKPLTVQHLQNVVERDTGIESLQEYLNLDVVGYQQWLDSAATAPATTVSAGDAVITQSSSISPLAVLQLEKDVVEIRGLSRGLTSEDPAEQGDARDALRALQQRNPVVAAYVEPLVAGILLNARNHDGEISGQETLRNDVARLPEIVPGLSPAETVCVILDGWRNDLSDKVVTALQVLPERHAANIAGIQTAMGRSTDVTQWPDQTVSMLPMPDLAPIVMQQPLAMATQQSLQPDGTIHQAQPGQPEFVVVGTGSDTPGNAGTLVRAFPDTVSANAFMTHLDSLGLARAALANNLPFAMNGMEFQPVQSEQGLRYRASVMGQEQDQKIDPNDLAIYLHQGMLAGTWRSLVESVGPRLQHPRARADYEALANGSTEVQRIPDWIQQANLPKAWPIATDAPESPLQDVAMPSRDAGQPDAAASNPDGQQEWNSRIPADVSLGEVNDSRTNDVQASDAHTGPVEQHIQKTLNPEPPKSEAPEAPATDGKSGKAKIATEQGDQGKQQPDNQQNQKSSTKNDDEKPDQNRNQGQGQNVNMGGGGFSLFGRRSPAPVTAAPVTAASQQSAASSGRNDDAAIAHLQKMMYDAPVETYHVETLHEKIKKDGLQPEHVDEIREMSARMDRDAKKASTPAERENLRKVGQAVDNLSRTVEQQPDSLEKEGFRKHLHDIGKAIAEAIMRLFGLDRKTGMSGPS</sequence>
<accession>A0AAE2YRH8</accession>
<feature type="compositionally biased region" description="Low complexity" evidence="1">
    <location>
        <begin position="1079"/>
        <end position="1094"/>
    </location>
</feature>
<reference evidence="2" key="1">
    <citation type="journal article" date="2021" name="ISME J.">
        <title>Genomic evolution of the class Acidithiobacillia: deep-branching Proteobacteria living in extreme acidic conditions.</title>
        <authorList>
            <person name="Moya-Beltran A."/>
            <person name="Beard S."/>
            <person name="Rojas-Villalobos C."/>
            <person name="Issotta F."/>
            <person name="Gallardo Y."/>
            <person name="Ulloa R."/>
            <person name="Giaveno A."/>
            <person name="Degli Esposti M."/>
            <person name="Johnson D.B."/>
            <person name="Quatrini R."/>
        </authorList>
    </citation>
    <scope>NUCLEOTIDE SEQUENCE</scope>
    <source>
        <strain evidence="2">VAN18-1</strain>
    </source>
</reference>
<dbReference type="RefSeq" id="WP_215885703.1">
    <property type="nucleotide sequence ID" value="NZ_JAAXYO010000154.1"/>
</dbReference>
<protein>
    <submittedName>
        <fullName evidence="2">Uncharacterized protein</fullName>
    </submittedName>
</protein>
<organism evidence="2 3">
    <name type="scientific">Igneacidithiobacillus copahuensis</name>
    <dbReference type="NCBI Taxonomy" id="2724909"/>
    <lineage>
        <taxon>Bacteria</taxon>
        <taxon>Pseudomonadati</taxon>
        <taxon>Pseudomonadota</taxon>
        <taxon>Acidithiobacillia</taxon>
        <taxon>Acidithiobacillales</taxon>
        <taxon>Acidithiobacillaceae</taxon>
        <taxon>Igneacidithiobacillus</taxon>
    </lineage>
</organism>
<feature type="region of interest" description="Disordered" evidence="1">
    <location>
        <begin position="1029"/>
        <end position="1153"/>
    </location>
</feature>
<dbReference type="AlphaFoldDB" id="A0AAE2YRH8"/>
<evidence type="ECO:0000313" key="3">
    <source>
        <dbReference type="Proteomes" id="UP001197378"/>
    </source>
</evidence>